<keyword evidence="1" id="KW-1133">Transmembrane helix</keyword>
<dbReference type="AlphaFoldDB" id="X0T041"/>
<name>X0T041_9ZZZZ</name>
<organism evidence="2">
    <name type="scientific">marine sediment metagenome</name>
    <dbReference type="NCBI Taxonomy" id="412755"/>
    <lineage>
        <taxon>unclassified sequences</taxon>
        <taxon>metagenomes</taxon>
        <taxon>ecological metagenomes</taxon>
    </lineage>
</organism>
<comment type="caution">
    <text evidence="2">The sequence shown here is derived from an EMBL/GenBank/DDBJ whole genome shotgun (WGS) entry which is preliminary data.</text>
</comment>
<sequence length="129" mass="14610">MYEWLKKNTRVLIVYGVIIGSMVYLYSCESTVRSMENGKRFVTRPELQIEINTYLDRVDIKFASLDRQDRLRQIVVNNAMLIAQGSELNPVGILTGLLSIYGIQQVAKNTTGAIKNARNKRTNNKSPTA</sequence>
<dbReference type="EMBL" id="BARS01015056">
    <property type="protein sequence ID" value="GAF86828.1"/>
    <property type="molecule type" value="Genomic_DNA"/>
</dbReference>
<evidence type="ECO:0000256" key="1">
    <source>
        <dbReference type="SAM" id="Phobius"/>
    </source>
</evidence>
<feature type="transmembrane region" description="Helical" evidence="1">
    <location>
        <begin position="12"/>
        <end position="27"/>
    </location>
</feature>
<accession>X0T041</accession>
<gene>
    <name evidence="2" type="ORF">S01H1_24991</name>
</gene>
<keyword evidence="1" id="KW-0472">Membrane</keyword>
<evidence type="ECO:0000313" key="2">
    <source>
        <dbReference type="EMBL" id="GAF86828.1"/>
    </source>
</evidence>
<proteinExistence type="predicted"/>
<keyword evidence="1" id="KW-0812">Transmembrane</keyword>
<reference evidence="2" key="1">
    <citation type="journal article" date="2014" name="Front. Microbiol.">
        <title>High frequency of phylogenetically diverse reductive dehalogenase-homologous genes in deep subseafloor sedimentary metagenomes.</title>
        <authorList>
            <person name="Kawai M."/>
            <person name="Futagami T."/>
            <person name="Toyoda A."/>
            <person name="Takaki Y."/>
            <person name="Nishi S."/>
            <person name="Hori S."/>
            <person name="Arai W."/>
            <person name="Tsubouchi T."/>
            <person name="Morono Y."/>
            <person name="Uchiyama I."/>
            <person name="Ito T."/>
            <person name="Fujiyama A."/>
            <person name="Inagaki F."/>
            <person name="Takami H."/>
        </authorList>
    </citation>
    <scope>NUCLEOTIDE SEQUENCE</scope>
    <source>
        <strain evidence="2">Expedition CK06-06</strain>
    </source>
</reference>
<protein>
    <submittedName>
        <fullName evidence="2">Uncharacterized protein</fullName>
    </submittedName>
</protein>